<dbReference type="Proteomes" id="UP001295423">
    <property type="component" value="Unassembled WGS sequence"/>
</dbReference>
<feature type="domain" description="Pirin N-terminal" evidence="4">
    <location>
        <begin position="33"/>
        <end position="136"/>
    </location>
</feature>
<dbReference type="InterPro" id="IPR008778">
    <property type="entry name" value="Pirin_C_dom"/>
</dbReference>
<keyword evidence="2" id="KW-0408">Iron</keyword>
<feature type="binding site" evidence="2">
    <location>
        <position position="75"/>
    </location>
    <ligand>
        <name>Fe cation</name>
        <dbReference type="ChEBI" id="CHEBI:24875"/>
    </ligand>
</feature>
<dbReference type="Gene3D" id="2.60.120.10">
    <property type="entry name" value="Jelly Rolls"/>
    <property type="match status" value="2"/>
</dbReference>
<dbReference type="InterPro" id="IPR003829">
    <property type="entry name" value="Pirin_N_dom"/>
</dbReference>
<accession>A0AAD2FRQ1</accession>
<dbReference type="PIRSF" id="PIRSF006232">
    <property type="entry name" value="Pirin"/>
    <property type="match status" value="1"/>
</dbReference>
<dbReference type="AlphaFoldDB" id="A0AAD2FRQ1"/>
<evidence type="ECO:0000259" key="5">
    <source>
        <dbReference type="Pfam" id="PF05726"/>
    </source>
</evidence>
<dbReference type="InterPro" id="IPR014710">
    <property type="entry name" value="RmlC-like_jellyroll"/>
</dbReference>
<dbReference type="InterPro" id="IPR012093">
    <property type="entry name" value="Pirin"/>
</dbReference>
<dbReference type="GO" id="GO:0046872">
    <property type="term" value="F:metal ion binding"/>
    <property type="evidence" value="ECO:0007669"/>
    <property type="project" value="UniProtKB-KW"/>
</dbReference>
<name>A0AAD2FRQ1_9STRA</name>
<reference evidence="6" key="1">
    <citation type="submission" date="2023-08" db="EMBL/GenBank/DDBJ databases">
        <authorList>
            <person name="Audoor S."/>
            <person name="Bilcke G."/>
        </authorList>
    </citation>
    <scope>NUCLEOTIDE SEQUENCE</scope>
</reference>
<feature type="binding site" evidence="2">
    <location>
        <position position="73"/>
    </location>
    <ligand>
        <name>Fe cation</name>
        <dbReference type="ChEBI" id="CHEBI:24875"/>
    </ligand>
</feature>
<evidence type="ECO:0000256" key="1">
    <source>
        <dbReference type="ARBA" id="ARBA00008416"/>
    </source>
</evidence>
<dbReference type="SUPFAM" id="SSF51182">
    <property type="entry name" value="RmlC-like cupins"/>
    <property type="match status" value="1"/>
</dbReference>
<evidence type="ECO:0000313" key="7">
    <source>
        <dbReference type="Proteomes" id="UP001295423"/>
    </source>
</evidence>
<proteinExistence type="inferred from homology"/>
<comment type="cofactor">
    <cofactor evidence="2">
        <name>Fe cation</name>
        <dbReference type="ChEBI" id="CHEBI:24875"/>
    </cofactor>
    <text evidence="2">Binds 1 Fe cation per subunit.</text>
</comment>
<dbReference type="PANTHER" id="PTHR13903:SF8">
    <property type="entry name" value="PIRIN"/>
    <property type="match status" value="1"/>
</dbReference>
<dbReference type="InterPro" id="IPR011051">
    <property type="entry name" value="RmlC_Cupin_sf"/>
</dbReference>
<sequence>MKSISSKTSLMGVRMVRKQGITHPFGDHRSVNQAFPAAIPSKASDPFLMCDYFAMMEGNGPVQDPDDFPVGWHPHRGFDIASYLKSGTGRHGDSLGNRETFETPGMQWMSTGSGVEHAEGGATEKGIFMRGFQIWINVPSQHKMDDPKYGTVPSQDLPLVKLTADEGENATARVLAGNLLGAKGPFATVQPVEMVDFELSPNAIVEFDIGSNMDTAMLYVYQGSLKDLNGKGKVGEGFICLLDADLDMDTKRAIRLEAAPDEEIEENGDGEPKKVGVMLFAGKKLNEEIAWHGPIVMNTQQEVRETLMELRMGQFPPNRVPWDYKRLSEFPHAAAEEKSEL</sequence>
<feature type="binding site" evidence="2">
    <location>
        <position position="117"/>
    </location>
    <ligand>
        <name>Fe cation</name>
        <dbReference type="ChEBI" id="CHEBI:24875"/>
    </ligand>
</feature>
<dbReference type="EMBL" id="CAKOGP040001770">
    <property type="protein sequence ID" value="CAJ1950770.1"/>
    <property type="molecule type" value="Genomic_DNA"/>
</dbReference>
<dbReference type="CDD" id="cd02247">
    <property type="entry name" value="cupin_pirin_C"/>
    <property type="match status" value="1"/>
</dbReference>
<dbReference type="PANTHER" id="PTHR13903">
    <property type="entry name" value="PIRIN-RELATED"/>
    <property type="match status" value="1"/>
</dbReference>
<comment type="similarity">
    <text evidence="1 3">Belongs to the pirin family.</text>
</comment>
<feature type="binding site" evidence="2">
    <location>
        <position position="119"/>
    </location>
    <ligand>
        <name>Fe cation</name>
        <dbReference type="ChEBI" id="CHEBI:24875"/>
    </ligand>
</feature>
<gene>
    <name evidence="6" type="ORF">CYCCA115_LOCUS12748</name>
</gene>
<dbReference type="Pfam" id="PF05726">
    <property type="entry name" value="Pirin_C"/>
    <property type="match status" value="1"/>
</dbReference>
<dbReference type="Pfam" id="PF02678">
    <property type="entry name" value="Pirin"/>
    <property type="match status" value="1"/>
</dbReference>
<evidence type="ECO:0008006" key="8">
    <source>
        <dbReference type="Google" id="ProtNLM"/>
    </source>
</evidence>
<feature type="domain" description="Pirin C-terminal" evidence="5">
    <location>
        <begin position="194"/>
        <end position="315"/>
    </location>
</feature>
<evidence type="ECO:0000256" key="2">
    <source>
        <dbReference type="PIRSR" id="PIRSR006232-1"/>
    </source>
</evidence>
<comment type="caution">
    <text evidence="6">The sequence shown here is derived from an EMBL/GenBank/DDBJ whole genome shotgun (WGS) entry which is preliminary data.</text>
</comment>
<evidence type="ECO:0000259" key="4">
    <source>
        <dbReference type="Pfam" id="PF02678"/>
    </source>
</evidence>
<keyword evidence="2" id="KW-0479">Metal-binding</keyword>
<keyword evidence="7" id="KW-1185">Reference proteome</keyword>
<organism evidence="6 7">
    <name type="scientific">Cylindrotheca closterium</name>
    <dbReference type="NCBI Taxonomy" id="2856"/>
    <lineage>
        <taxon>Eukaryota</taxon>
        <taxon>Sar</taxon>
        <taxon>Stramenopiles</taxon>
        <taxon>Ochrophyta</taxon>
        <taxon>Bacillariophyta</taxon>
        <taxon>Bacillariophyceae</taxon>
        <taxon>Bacillariophycidae</taxon>
        <taxon>Bacillariales</taxon>
        <taxon>Bacillariaceae</taxon>
        <taxon>Cylindrotheca</taxon>
    </lineage>
</organism>
<evidence type="ECO:0000256" key="3">
    <source>
        <dbReference type="RuleBase" id="RU003457"/>
    </source>
</evidence>
<protein>
    <recommendedName>
        <fullName evidence="8">Pirin</fullName>
    </recommendedName>
</protein>
<evidence type="ECO:0000313" key="6">
    <source>
        <dbReference type="EMBL" id="CAJ1950770.1"/>
    </source>
</evidence>